<dbReference type="Proteomes" id="UP001549111">
    <property type="component" value="Unassembled WGS sequence"/>
</dbReference>
<sequence length="70" mass="7458">MTNATARRLFQPDLQLLTQMLERAASAPSSRIFLIPQVQSCHAQRSSENQQACETGSPTPSACPAGTGKA</sequence>
<evidence type="ECO:0000313" key="2">
    <source>
        <dbReference type="EMBL" id="MET3605667.1"/>
    </source>
</evidence>
<dbReference type="EMBL" id="CP035708">
    <property type="protein sequence ID" value="QEN00557.1"/>
    <property type="molecule type" value="Genomic_DNA"/>
</dbReference>
<name>A0A5C1PYR6_9BURK</name>
<organism evidence="3 4">
    <name type="scientific">Sphaerotilus sulfidivorans</name>
    <dbReference type="NCBI Taxonomy" id="639200"/>
    <lineage>
        <taxon>Bacteria</taxon>
        <taxon>Pseudomonadati</taxon>
        <taxon>Pseudomonadota</taxon>
        <taxon>Betaproteobacteria</taxon>
        <taxon>Burkholderiales</taxon>
        <taxon>Sphaerotilaceae</taxon>
        <taxon>Sphaerotilus</taxon>
    </lineage>
</organism>
<dbReference type="AlphaFoldDB" id="A0A5C1PYR6"/>
<accession>A0A5C1PYR6</accession>
<reference evidence="3 4" key="1">
    <citation type="submission" date="2019-02" db="EMBL/GenBank/DDBJ databases">
        <title>Complete Genome Sequence and Methylome Analysis of Sphaerotilus natans subsp. sulfidivorans D-507.</title>
        <authorList>
            <person name="Fomenkov A."/>
            <person name="Gridneva E."/>
            <person name="Smolyakov D."/>
            <person name="Dubinina G."/>
            <person name="Vincze T."/>
            <person name="Grabovich M."/>
            <person name="Roberts R.J."/>
        </authorList>
    </citation>
    <scope>NUCLEOTIDE SEQUENCE [LARGE SCALE GENOMIC DNA]</scope>
    <source>
        <strain evidence="3 4">D-507</strain>
    </source>
</reference>
<gene>
    <name evidence="2" type="ORF">ABIC99_003498</name>
    <name evidence="3" type="ORF">EWH46_07050</name>
</gene>
<reference evidence="2 5" key="2">
    <citation type="submission" date="2024-06" db="EMBL/GenBank/DDBJ databases">
        <title>Genomic Encyclopedia of Type Strains, Phase IV (KMG-IV): sequencing the most valuable type-strain genomes for metagenomic binning, comparative biology and taxonomic classification.</title>
        <authorList>
            <person name="Goeker M."/>
        </authorList>
    </citation>
    <scope>NUCLEOTIDE SEQUENCE [LARGE SCALE GENOMIC DNA]</scope>
    <source>
        <strain evidence="2 5">D-501</strain>
    </source>
</reference>
<proteinExistence type="predicted"/>
<evidence type="ECO:0000313" key="5">
    <source>
        <dbReference type="Proteomes" id="UP001549111"/>
    </source>
</evidence>
<evidence type="ECO:0000256" key="1">
    <source>
        <dbReference type="SAM" id="MobiDB-lite"/>
    </source>
</evidence>
<evidence type="ECO:0000313" key="3">
    <source>
        <dbReference type="EMBL" id="QEN00557.1"/>
    </source>
</evidence>
<feature type="region of interest" description="Disordered" evidence="1">
    <location>
        <begin position="44"/>
        <end position="70"/>
    </location>
</feature>
<feature type="compositionally biased region" description="Polar residues" evidence="1">
    <location>
        <begin position="44"/>
        <end position="60"/>
    </location>
</feature>
<dbReference type="Proteomes" id="UP000323522">
    <property type="component" value="Chromosome"/>
</dbReference>
<dbReference type="KEGG" id="snn:EWH46_07050"/>
<dbReference type="RefSeq" id="WP_149503283.1">
    <property type="nucleotide sequence ID" value="NZ_CP035708.1"/>
</dbReference>
<protein>
    <submittedName>
        <fullName evidence="3">Uncharacterized protein</fullName>
    </submittedName>
</protein>
<dbReference type="EMBL" id="JBEPLS010000020">
    <property type="protein sequence ID" value="MET3605667.1"/>
    <property type="molecule type" value="Genomic_DNA"/>
</dbReference>
<keyword evidence="5" id="KW-1185">Reference proteome</keyword>
<evidence type="ECO:0000313" key="4">
    <source>
        <dbReference type="Proteomes" id="UP000323522"/>
    </source>
</evidence>